<dbReference type="Proteomes" id="UP000077519">
    <property type="component" value="Unassembled WGS sequence"/>
</dbReference>
<name>A0A177YA34_9NOCA</name>
<dbReference type="Pfam" id="PF14219">
    <property type="entry name" value="DUF4328"/>
    <property type="match status" value="1"/>
</dbReference>
<comment type="caution">
    <text evidence="3">The sequence shown here is derived from an EMBL/GenBank/DDBJ whole genome shotgun (WGS) entry which is preliminary data.</text>
</comment>
<feature type="domain" description="DUF4328" evidence="2">
    <location>
        <begin position="57"/>
        <end position="212"/>
    </location>
</feature>
<dbReference type="InterPro" id="IPR025565">
    <property type="entry name" value="DUF4328"/>
</dbReference>
<feature type="transmembrane region" description="Helical" evidence="1">
    <location>
        <begin position="72"/>
        <end position="96"/>
    </location>
</feature>
<evidence type="ECO:0000256" key="1">
    <source>
        <dbReference type="SAM" id="Phobius"/>
    </source>
</evidence>
<gene>
    <name evidence="3" type="ORF">A3K89_09815</name>
</gene>
<feature type="transmembrane region" description="Helical" evidence="1">
    <location>
        <begin position="30"/>
        <end position="52"/>
    </location>
</feature>
<dbReference type="EMBL" id="LVHI01000032">
    <property type="protein sequence ID" value="OAK51958.1"/>
    <property type="molecule type" value="Genomic_DNA"/>
</dbReference>
<proteinExistence type="predicted"/>
<keyword evidence="4" id="KW-1185">Reference proteome</keyword>
<feature type="transmembrane region" description="Helical" evidence="1">
    <location>
        <begin position="186"/>
        <end position="208"/>
    </location>
</feature>
<keyword evidence="1" id="KW-0472">Membrane</keyword>
<sequence>MPRWGLLDHPVSRPDDHVSRLDRWARSASGLLVLTGALLLLAFVAELVRYGILLYNRTRLIDRTVLVTSDALVLFAEVSAIVIGIAAAVASTCWLVKRRRDFYARAGSRDPRSGRTIFLGCLVPVVSLVLPGVFLTELVDVRGRSDRHRLRMLVRLWWASWTVNWVLILGAALWRTRDSLQAQADGVLFSALLALVGAGMAFFTLRLVRDVESRSLRGADRPAPTRWVVDTSRKTEPARDEVTAS</sequence>
<evidence type="ECO:0000313" key="4">
    <source>
        <dbReference type="Proteomes" id="UP000077519"/>
    </source>
</evidence>
<reference evidence="3 4" key="1">
    <citation type="submission" date="2016-03" db="EMBL/GenBank/DDBJ databases">
        <title>Genome sequence of Rhodococcus kyotonensis KB10.</title>
        <authorList>
            <person name="Jeong H."/>
            <person name="Hong C.E."/>
            <person name="Jo S.H."/>
            <person name="Park J.M."/>
        </authorList>
    </citation>
    <scope>NUCLEOTIDE SEQUENCE [LARGE SCALE GENOMIC DNA]</scope>
    <source>
        <strain evidence="3 4">KB10</strain>
    </source>
</reference>
<protein>
    <recommendedName>
        <fullName evidence="2">DUF4328 domain-containing protein</fullName>
    </recommendedName>
</protein>
<keyword evidence="1" id="KW-1133">Transmembrane helix</keyword>
<keyword evidence="1" id="KW-0812">Transmembrane</keyword>
<evidence type="ECO:0000259" key="2">
    <source>
        <dbReference type="Pfam" id="PF14219"/>
    </source>
</evidence>
<organism evidence="3 4">
    <name type="scientific">Rhodococcoides kyotonense</name>
    <dbReference type="NCBI Taxonomy" id="398843"/>
    <lineage>
        <taxon>Bacteria</taxon>
        <taxon>Bacillati</taxon>
        <taxon>Actinomycetota</taxon>
        <taxon>Actinomycetes</taxon>
        <taxon>Mycobacteriales</taxon>
        <taxon>Nocardiaceae</taxon>
        <taxon>Rhodococcoides</taxon>
    </lineage>
</organism>
<dbReference type="AlphaFoldDB" id="A0A177YA34"/>
<evidence type="ECO:0000313" key="3">
    <source>
        <dbReference type="EMBL" id="OAK51958.1"/>
    </source>
</evidence>
<feature type="transmembrane region" description="Helical" evidence="1">
    <location>
        <begin position="156"/>
        <end position="174"/>
    </location>
</feature>
<feature type="transmembrane region" description="Helical" evidence="1">
    <location>
        <begin position="117"/>
        <end position="136"/>
    </location>
</feature>
<accession>A0A177YA34</accession>